<reference evidence="2" key="3">
    <citation type="journal article" date="2017" name="Nature">
        <title>Genome sequence of the progenitor of the wheat D genome Aegilops tauschii.</title>
        <authorList>
            <person name="Luo M.C."/>
            <person name="Gu Y.Q."/>
            <person name="Puiu D."/>
            <person name="Wang H."/>
            <person name="Twardziok S.O."/>
            <person name="Deal K.R."/>
            <person name="Huo N."/>
            <person name="Zhu T."/>
            <person name="Wang L."/>
            <person name="Wang Y."/>
            <person name="McGuire P.E."/>
            <person name="Liu S."/>
            <person name="Long H."/>
            <person name="Ramasamy R.K."/>
            <person name="Rodriguez J.C."/>
            <person name="Van S.L."/>
            <person name="Yuan L."/>
            <person name="Wang Z."/>
            <person name="Xia Z."/>
            <person name="Xiao L."/>
            <person name="Anderson O.D."/>
            <person name="Ouyang S."/>
            <person name="Liang Y."/>
            <person name="Zimin A.V."/>
            <person name="Pertea G."/>
            <person name="Qi P."/>
            <person name="Bennetzen J.L."/>
            <person name="Dai X."/>
            <person name="Dawson M.W."/>
            <person name="Muller H.G."/>
            <person name="Kugler K."/>
            <person name="Rivarola-Duarte L."/>
            <person name="Spannagl M."/>
            <person name="Mayer K.F.X."/>
            <person name="Lu F.H."/>
            <person name="Bevan M.W."/>
            <person name="Leroy P."/>
            <person name="Li P."/>
            <person name="You F.M."/>
            <person name="Sun Q."/>
            <person name="Liu Z."/>
            <person name="Lyons E."/>
            <person name="Wicker T."/>
            <person name="Salzberg S.L."/>
            <person name="Devos K.M."/>
            <person name="Dvorak J."/>
        </authorList>
    </citation>
    <scope>NUCLEOTIDE SEQUENCE [LARGE SCALE GENOMIC DNA]</scope>
    <source>
        <strain evidence="2">cv. AL8/78</strain>
    </source>
</reference>
<feature type="region of interest" description="Disordered" evidence="1">
    <location>
        <begin position="117"/>
        <end position="150"/>
    </location>
</feature>
<reference evidence="3" key="2">
    <citation type="journal article" date="2017" name="Nat. Plants">
        <title>The Aegilops tauschii genome reveals multiple impacts of transposons.</title>
        <authorList>
            <person name="Zhao G."/>
            <person name="Zou C."/>
            <person name="Li K."/>
            <person name="Wang K."/>
            <person name="Li T."/>
            <person name="Gao L."/>
            <person name="Zhang X."/>
            <person name="Wang H."/>
            <person name="Yang Z."/>
            <person name="Liu X."/>
            <person name="Jiang W."/>
            <person name="Mao L."/>
            <person name="Kong X."/>
            <person name="Jiao Y."/>
            <person name="Jia J."/>
        </authorList>
    </citation>
    <scope>NUCLEOTIDE SEQUENCE [LARGE SCALE GENOMIC DNA]</scope>
    <source>
        <strain evidence="3">cv. AL8/78</strain>
    </source>
</reference>
<name>A0A453PH42_AEGTS</name>
<protein>
    <recommendedName>
        <fullName evidence="4">Ubiquitin-like protease family profile domain-containing protein</fullName>
    </recommendedName>
</protein>
<evidence type="ECO:0000256" key="1">
    <source>
        <dbReference type="SAM" id="MobiDB-lite"/>
    </source>
</evidence>
<proteinExistence type="predicted"/>
<reference evidence="3" key="1">
    <citation type="journal article" date="2014" name="Science">
        <title>Ancient hybridizations among the ancestral genomes of bread wheat.</title>
        <authorList>
            <consortium name="International Wheat Genome Sequencing Consortium,"/>
            <person name="Marcussen T."/>
            <person name="Sandve S.R."/>
            <person name="Heier L."/>
            <person name="Spannagl M."/>
            <person name="Pfeifer M."/>
            <person name="Jakobsen K.S."/>
            <person name="Wulff B.B."/>
            <person name="Steuernagel B."/>
            <person name="Mayer K.F."/>
            <person name="Olsen O.A."/>
        </authorList>
    </citation>
    <scope>NUCLEOTIDE SEQUENCE [LARGE SCALE GENOMIC DNA]</scope>
    <source>
        <strain evidence="3">cv. AL8/78</strain>
    </source>
</reference>
<reference evidence="2" key="5">
    <citation type="journal article" date="2021" name="G3 (Bethesda)">
        <title>Aegilops tauschii genome assembly Aet v5.0 features greater sequence contiguity and improved annotation.</title>
        <authorList>
            <person name="Wang L."/>
            <person name="Zhu T."/>
            <person name="Rodriguez J.C."/>
            <person name="Deal K.R."/>
            <person name="Dubcovsky J."/>
            <person name="McGuire P.E."/>
            <person name="Lux T."/>
            <person name="Spannagl M."/>
            <person name="Mayer K.F.X."/>
            <person name="Baldrich P."/>
            <person name="Meyers B.C."/>
            <person name="Huo N."/>
            <person name="Gu Y.Q."/>
            <person name="Zhou H."/>
            <person name="Devos K.M."/>
            <person name="Bennetzen J.L."/>
            <person name="Unver T."/>
            <person name="Budak H."/>
            <person name="Gulick P.J."/>
            <person name="Galiba G."/>
            <person name="Kalapos B."/>
            <person name="Nelson D.R."/>
            <person name="Li P."/>
            <person name="You F.M."/>
            <person name="Luo M.C."/>
            <person name="Dvorak J."/>
        </authorList>
    </citation>
    <scope>NUCLEOTIDE SEQUENCE [LARGE SCALE GENOMIC DNA]</scope>
    <source>
        <strain evidence="2">cv. AL8/78</strain>
    </source>
</reference>
<feature type="compositionally biased region" description="Gly residues" evidence="1">
    <location>
        <begin position="135"/>
        <end position="144"/>
    </location>
</feature>
<keyword evidence="3" id="KW-1185">Reference proteome</keyword>
<dbReference type="EnsemblPlants" id="AET6Gv20730100.8">
    <property type="protein sequence ID" value="AET6Gv20730100.8"/>
    <property type="gene ID" value="AET6Gv20730100"/>
</dbReference>
<dbReference type="STRING" id="200361.A0A453PH42"/>
<sequence length="937" mass="103953">TSRRAKSCVRAHHTSILSRGTSHLTQLLPLSPSSSSPTILLPPTHAPERQEEQGRELGGRTPWSSTGADTPRRKHSTYALPSHRPAPLQSKAADPKVMAFVGMDPVFAAAESARVANQDPASEVSPDELDSDGDCSGGDGGSSGPPGTPAITSRLSLLKLGSVISKFSDFKKQLVREIGFDGLLHIKSWQKINLKYSAYLMDRVHVDNSVINLEGQGMLELTDESVHSVFAIPRGELAIGPEGVEPSEACIEYTRFAASINDKGTHSLKAAEAYLMRDIAANSRKIDMDCFKIAFVIFVIGHVLAPSAKHDYVTIDFWAALSDVDKIRTWNWCSYILKHLFNAVRKFKSDVIKRNPTIHIVGCHLFLQVFVLDSLELGQLNKPRGMYPRIALFEHESMKKMIDITSVNMGGGEISFHGASVKAEQNISKGIVCASTELANENIPRHSNTTKRVQMPSAPILRATYNKIGPQDFSNHIRTNYPSISDEKLGILLREHNARGLANISEMRRSFQSSMFTFADKLINCIAENCSCCKANGRKQCILKSENQNSCTNLANTPMQEKIDNSFVTPVCNKVSPRLAGQLPNDGSSSANSSIARNRGVVFSPAIQTESSKKVCLRLDDPLQAVSHSAVDTVNNSSLSGKQDTRREVANTIYSFFDDLTASIVMYYVEQRPSSGYVTFGTTNDTAPAKIQITKCNITRDPWAIGSVPMPPAVPVLRAIKDWLAVSSTFVLERKWIMHPKPRLILLDGIEIQQQLSGKEQLSHEMCAVIFRRLSQMDKTYSKDTLTMFWRKFLEPDFGTAVLSNADPLTIQSIRATFTEENEFFSPASSRMWHIPALLPDGWAVYAFDMAKRRILVLDPAVGPFGFSNRRINMHTYVSDLLHAALFRCIQSLYDSWHCSSGEWTRAFPVIMLENIEKEDYGVCASFFARNYDGDKL</sequence>
<evidence type="ECO:0000313" key="3">
    <source>
        <dbReference type="Proteomes" id="UP000015105"/>
    </source>
</evidence>
<feature type="compositionally biased region" description="Low complexity" evidence="1">
    <location>
        <begin position="29"/>
        <end position="43"/>
    </location>
</feature>
<dbReference type="AlphaFoldDB" id="A0A453PH42"/>
<dbReference type="PANTHER" id="PTHR34835">
    <property type="entry name" value="OS07G0283600 PROTEIN-RELATED"/>
    <property type="match status" value="1"/>
</dbReference>
<dbReference type="Gramene" id="AET6Gv20730100.8">
    <property type="protein sequence ID" value="AET6Gv20730100.8"/>
    <property type="gene ID" value="AET6Gv20730100"/>
</dbReference>
<dbReference type="PANTHER" id="PTHR34835:SF63">
    <property type="entry name" value="AMINOTRANSFERASE-LIKE PLANT MOBILE DOMAIN-CONTAINING PROTEIN"/>
    <property type="match status" value="1"/>
</dbReference>
<organism evidence="2 3">
    <name type="scientific">Aegilops tauschii subsp. strangulata</name>
    <name type="common">Goatgrass</name>
    <dbReference type="NCBI Taxonomy" id="200361"/>
    <lineage>
        <taxon>Eukaryota</taxon>
        <taxon>Viridiplantae</taxon>
        <taxon>Streptophyta</taxon>
        <taxon>Embryophyta</taxon>
        <taxon>Tracheophyta</taxon>
        <taxon>Spermatophyta</taxon>
        <taxon>Magnoliopsida</taxon>
        <taxon>Liliopsida</taxon>
        <taxon>Poales</taxon>
        <taxon>Poaceae</taxon>
        <taxon>BOP clade</taxon>
        <taxon>Pooideae</taxon>
        <taxon>Triticodae</taxon>
        <taxon>Triticeae</taxon>
        <taxon>Triticinae</taxon>
        <taxon>Aegilops</taxon>
    </lineage>
</organism>
<feature type="region of interest" description="Disordered" evidence="1">
    <location>
        <begin position="29"/>
        <end position="91"/>
    </location>
</feature>
<evidence type="ECO:0000313" key="2">
    <source>
        <dbReference type="EnsemblPlants" id="AET6Gv20730100.8"/>
    </source>
</evidence>
<accession>A0A453PH42</accession>
<reference evidence="2" key="4">
    <citation type="submission" date="2019-03" db="UniProtKB">
        <authorList>
            <consortium name="EnsemblPlants"/>
        </authorList>
    </citation>
    <scope>IDENTIFICATION</scope>
</reference>
<evidence type="ECO:0008006" key="4">
    <source>
        <dbReference type="Google" id="ProtNLM"/>
    </source>
</evidence>
<feature type="compositionally biased region" description="Basic and acidic residues" evidence="1">
    <location>
        <begin position="46"/>
        <end position="58"/>
    </location>
</feature>
<dbReference type="Proteomes" id="UP000015105">
    <property type="component" value="Chromosome 6D"/>
</dbReference>